<dbReference type="Proteomes" id="UP000005510">
    <property type="component" value="Unassembled WGS sequence"/>
</dbReference>
<organism evidence="1 2">
    <name type="scientific">Parabacteroides johnsonii DSM 18315</name>
    <dbReference type="NCBI Taxonomy" id="537006"/>
    <lineage>
        <taxon>Bacteria</taxon>
        <taxon>Pseudomonadati</taxon>
        <taxon>Bacteroidota</taxon>
        <taxon>Bacteroidia</taxon>
        <taxon>Bacteroidales</taxon>
        <taxon>Tannerellaceae</taxon>
        <taxon>Parabacteroides</taxon>
    </lineage>
</organism>
<gene>
    <name evidence="1" type="ORF">PRABACTJOHN_00851</name>
</gene>
<evidence type="ECO:0000313" key="2">
    <source>
        <dbReference type="Proteomes" id="UP000005510"/>
    </source>
</evidence>
<proteinExistence type="predicted"/>
<protein>
    <recommendedName>
        <fullName evidence="3">DegT/DnrJ/EryC1/StrS aminotransferase family protein</fullName>
    </recommendedName>
</protein>
<dbReference type="AlphaFoldDB" id="B7B754"/>
<dbReference type="Gene3D" id="3.90.1150.10">
    <property type="entry name" value="Aspartate Aminotransferase, domain 1"/>
    <property type="match status" value="1"/>
</dbReference>
<name>B7B754_9BACT</name>
<dbReference type="SUPFAM" id="SSF53383">
    <property type="entry name" value="PLP-dependent transferases"/>
    <property type="match status" value="1"/>
</dbReference>
<dbReference type="HOGENOM" id="CLU_1566229_0_0_10"/>
<dbReference type="STRING" id="537006.PRABACTJOHN_00851"/>
<evidence type="ECO:0008006" key="3">
    <source>
        <dbReference type="Google" id="ProtNLM"/>
    </source>
</evidence>
<dbReference type="EMBL" id="ABYH01000058">
    <property type="protein sequence ID" value="EEC97713.1"/>
    <property type="molecule type" value="Genomic_DNA"/>
</dbReference>
<accession>B7B754</accession>
<evidence type="ECO:0000313" key="1">
    <source>
        <dbReference type="EMBL" id="EEC97713.1"/>
    </source>
</evidence>
<reference evidence="1 2" key="2">
    <citation type="submission" date="2008-10" db="EMBL/GenBank/DDBJ databases">
        <authorList>
            <person name="Fulton L."/>
            <person name="Clifton S."/>
            <person name="Fulton B."/>
            <person name="Xu J."/>
            <person name="Minx P."/>
            <person name="Pepin K.H."/>
            <person name="Johnson M."/>
            <person name="Bhonagiri V."/>
            <person name="Nash W.E."/>
            <person name="Mardis E.R."/>
            <person name="Wilson R.K."/>
        </authorList>
    </citation>
    <scope>NUCLEOTIDE SEQUENCE [LARGE SCALE GENOMIC DNA]</scope>
    <source>
        <strain evidence="1 2">DSM 18315</strain>
    </source>
</reference>
<reference evidence="1 2" key="1">
    <citation type="submission" date="2008-10" db="EMBL/GenBank/DDBJ databases">
        <title>Draft genome sequence of Parabacteroides johnsonii (DSM 18315).</title>
        <authorList>
            <person name="Sudarsanam P."/>
            <person name="Ley R."/>
            <person name="Guruge J."/>
            <person name="Turnbaugh P.J."/>
            <person name="Mahowald M."/>
            <person name="Liep D."/>
            <person name="Gordon J."/>
        </authorList>
    </citation>
    <scope>NUCLEOTIDE SEQUENCE [LARGE SCALE GENOMIC DNA]</scope>
    <source>
        <strain evidence="1 2">DSM 18315</strain>
    </source>
</reference>
<dbReference type="InterPro" id="IPR015424">
    <property type="entry name" value="PyrdxlP-dep_Trfase"/>
</dbReference>
<sequence>VNERIRIDRLEQDISYDRCKHLLKRYDLSANLGYMDFKQNDIDLSSAPMLRMSKLTYQILSSIDFRVIKNRRISNFELMHNALGRKNQLLIPEMNYSCPMVYPFLSQNNSLKQHLINHKIYVATYWPNVLEKCDKKSFDYRLADNLVAIPIDQRYGEEDMEYMINLICKYA</sequence>
<comment type="caution">
    <text evidence="1">The sequence shown here is derived from an EMBL/GenBank/DDBJ whole genome shotgun (WGS) entry which is preliminary data.</text>
</comment>
<feature type="non-terminal residue" evidence="1">
    <location>
        <position position="1"/>
    </location>
</feature>
<dbReference type="InterPro" id="IPR015422">
    <property type="entry name" value="PyrdxlP-dep_Trfase_small"/>
</dbReference>